<dbReference type="AlphaFoldDB" id="A0A9J6E4L9"/>
<proteinExistence type="predicted"/>
<comment type="caution">
    <text evidence="1">The sequence shown here is derived from an EMBL/GenBank/DDBJ whole genome shotgun (WGS) entry which is preliminary data.</text>
</comment>
<organism evidence="1 2">
    <name type="scientific">Rhipicephalus microplus</name>
    <name type="common">Cattle tick</name>
    <name type="synonym">Boophilus microplus</name>
    <dbReference type="NCBI Taxonomy" id="6941"/>
    <lineage>
        <taxon>Eukaryota</taxon>
        <taxon>Metazoa</taxon>
        <taxon>Ecdysozoa</taxon>
        <taxon>Arthropoda</taxon>
        <taxon>Chelicerata</taxon>
        <taxon>Arachnida</taxon>
        <taxon>Acari</taxon>
        <taxon>Parasitiformes</taxon>
        <taxon>Ixodida</taxon>
        <taxon>Ixodoidea</taxon>
        <taxon>Ixodidae</taxon>
        <taxon>Rhipicephalinae</taxon>
        <taxon>Rhipicephalus</taxon>
        <taxon>Boophilus</taxon>
    </lineage>
</organism>
<dbReference type="Proteomes" id="UP000821866">
    <property type="component" value="Chromosome 4"/>
</dbReference>
<dbReference type="EMBL" id="JABSTU010000006">
    <property type="protein sequence ID" value="KAH8028977.1"/>
    <property type="molecule type" value="Genomic_DNA"/>
</dbReference>
<name>A0A9J6E4L9_RHIMP</name>
<reference evidence="1" key="1">
    <citation type="journal article" date="2020" name="Cell">
        <title>Large-Scale Comparative Analyses of Tick Genomes Elucidate Their Genetic Diversity and Vector Capacities.</title>
        <authorList>
            <consortium name="Tick Genome and Microbiome Consortium (TIGMIC)"/>
            <person name="Jia N."/>
            <person name="Wang J."/>
            <person name="Shi W."/>
            <person name="Du L."/>
            <person name="Sun Y."/>
            <person name="Zhan W."/>
            <person name="Jiang J.F."/>
            <person name="Wang Q."/>
            <person name="Zhang B."/>
            <person name="Ji P."/>
            <person name="Bell-Sakyi L."/>
            <person name="Cui X.M."/>
            <person name="Yuan T.T."/>
            <person name="Jiang B.G."/>
            <person name="Yang W.F."/>
            <person name="Lam T.T."/>
            <person name="Chang Q.C."/>
            <person name="Ding S.J."/>
            <person name="Wang X.J."/>
            <person name="Zhu J.G."/>
            <person name="Ruan X.D."/>
            <person name="Zhao L."/>
            <person name="Wei J.T."/>
            <person name="Ye R.Z."/>
            <person name="Que T.C."/>
            <person name="Du C.H."/>
            <person name="Zhou Y.H."/>
            <person name="Cheng J.X."/>
            <person name="Dai P.F."/>
            <person name="Guo W.B."/>
            <person name="Han X.H."/>
            <person name="Huang E.J."/>
            <person name="Li L.F."/>
            <person name="Wei W."/>
            <person name="Gao Y.C."/>
            <person name="Liu J.Z."/>
            <person name="Shao H.Z."/>
            <person name="Wang X."/>
            <person name="Wang C.C."/>
            <person name="Yang T.C."/>
            <person name="Huo Q.B."/>
            <person name="Li W."/>
            <person name="Chen H.Y."/>
            <person name="Chen S.E."/>
            <person name="Zhou L.G."/>
            <person name="Ni X.B."/>
            <person name="Tian J.H."/>
            <person name="Sheng Y."/>
            <person name="Liu T."/>
            <person name="Pan Y.S."/>
            <person name="Xia L.Y."/>
            <person name="Li J."/>
            <person name="Zhao F."/>
            <person name="Cao W.C."/>
        </authorList>
    </citation>
    <scope>NUCLEOTIDE SEQUENCE</scope>
    <source>
        <strain evidence="1">Rmic-2018</strain>
    </source>
</reference>
<evidence type="ECO:0008006" key="3">
    <source>
        <dbReference type="Google" id="ProtNLM"/>
    </source>
</evidence>
<reference evidence="1" key="2">
    <citation type="submission" date="2021-09" db="EMBL/GenBank/DDBJ databases">
        <authorList>
            <person name="Jia N."/>
            <person name="Wang J."/>
            <person name="Shi W."/>
            <person name="Du L."/>
            <person name="Sun Y."/>
            <person name="Zhan W."/>
            <person name="Jiang J."/>
            <person name="Wang Q."/>
            <person name="Zhang B."/>
            <person name="Ji P."/>
            <person name="Sakyi L.B."/>
            <person name="Cui X."/>
            <person name="Yuan T."/>
            <person name="Jiang B."/>
            <person name="Yang W."/>
            <person name="Lam T.T.-Y."/>
            <person name="Chang Q."/>
            <person name="Ding S."/>
            <person name="Wang X."/>
            <person name="Zhu J."/>
            <person name="Ruan X."/>
            <person name="Zhao L."/>
            <person name="Wei J."/>
            <person name="Que T."/>
            <person name="Du C."/>
            <person name="Cheng J."/>
            <person name="Dai P."/>
            <person name="Han X."/>
            <person name="Huang E."/>
            <person name="Gao Y."/>
            <person name="Liu J."/>
            <person name="Shao H."/>
            <person name="Ye R."/>
            <person name="Li L."/>
            <person name="Wei W."/>
            <person name="Wang X."/>
            <person name="Wang C."/>
            <person name="Huo Q."/>
            <person name="Li W."/>
            <person name="Guo W."/>
            <person name="Chen H."/>
            <person name="Chen S."/>
            <person name="Zhou L."/>
            <person name="Zhou L."/>
            <person name="Ni X."/>
            <person name="Tian J."/>
            <person name="Zhou Y."/>
            <person name="Sheng Y."/>
            <person name="Liu T."/>
            <person name="Pan Y."/>
            <person name="Xia L."/>
            <person name="Li J."/>
            <person name="Zhao F."/>
            <person name="Cao W."/>
        </authorList>
    </citation>
    <scope>NUCLEOTIDE SEQUENCE</scope>
    <source>
        <strain evidence="1">Rmic-2018</strain>
        <tissue evidence="1">Larvae</tissue>
    </source>
</reference>
<evidence type="ECO:0000313" key="2">
    <source>
        <dbReference type="Proteomes" id="UP000821866"/>
    </source>
</evidence>
<accession>A0A9J6E4L9</accession>
<dbReference type="VEuPathDB" id="VectorBase:LOC119172885"/>
<sequence length="175" mass="19126">MVKGTAGEMRATIATSAACIETIQEAITGANLLDAIFSRRVLASLSLAKRAHSDETPLTDYANSFDSARNNLRRELTQEHPDARVAARHTPSPTPATGVTRRERGLLLAVRTDSVRPAERRHRLCGASSPNCVECGAVETLYHLLSRTTTSSDWHVRLCRISYTPPATKTHPHEG</sequence>
<protein>
    <recommendedName>
        <fullName evidence="3">Tick transposon</fullName>
    </recommendedName>
</protein>
<gene>
    <name evidence="1" type="ORF">HPB51_021832</name>
</gene>
<keyword evidence="2" id="KW-1185">Reference proteome</keyword>
<evidence type="ECO:0000313" key="1">
    <source>
        <dbReference type="EMBL" id="KAH8028977.1"/>
    </source>
</evidence>